<dbReference type="EMBL" id="JAACNH010000002">
    <property type="protein sequence ID" value="KAG8450491.1"/>
    <property type="molecule type" value="Genomic_DNA"/>
</dbReference>
<dbReference type="AlphaFoldDB" id="A0A8T2K780"/>
<sequence>MTYKMYNSFFRSSKLIAYLQYNMLECIHHDRTSFSFPLMHFPCTCFHVFNIRSFAIHTHFSIHYVCM</sequence>
<evidence type="ECO:0000313" key="2">
    <source>
        <dbReference type="Proteomes" id="UP000812440"/>
    </source>
</evidence>
<reference evidence="1" key="1">
    <citation type="thesis" date="2020" institute="ProQuest LLC" country="789 East Eisenhower Parkway, Ann Arbor, MI, USA">
        <title>Comparative Genomics and Chromosome Evolution.</title>
        <authorList>
            <person name="Mudd A.B."/>
        </authorList>
    </citation>
    <scope>NUCLEOTIDE SEQUENCE</scope>
    <source>
        <strain evidence="1">Female2</strain>
        <tissue evidence="1">Blood</tissue>
    </source>
</reference>
<name>A0A8T2K780_9PIPI</name>
<comment type="caution">
    <text evidence="1">The sequence shown here is derived from an EMBL/GenBank/DDBJ whole genome shotgun (WGS) entry which is preliminary data.</text>
</comment>
<dbReference type="Proteomes" id="UP000812440">
    <property type="component" value="Chromosome 2"/>
</dbReference>
<proteinExistence type="predicted"/>
<evidence type="ECO:0000313" key="1">
    <source>
        <dbReference type="EMBL" id="KAG8450491.1"/>
    </source>
</evidence>
<keyword evidence="2" id="KW-1185">Reference proteome</keyword>
<accession>A0A8T2K780</accession>
<gene>
    <name evidence="1" type="ORF">GDO86_002956</name>
</gene>
<protein>
    <submittedName>
        <fullName evidence="1">Uncharacterized protein</fullName>
    </submittedName>
</protein>
<organism evidence="1 2">
    <name type="scientific">Hymenochirus boettgeri</name>
    <name type="common">Congo dwarf clawed frog</name>
    <dbReference type="NCBI Taxonomy" id="247094"/>
    <lineage>
        <taxon>Eukaryota</taxon>
        <taxon>Metazoa</taxon>
        <taxon>Chordata</taxon>
        <taxon>Craniata</taxon>
        <taxon>Vertebrata</taxon>
        <taxon>Euteleostomi</taxon>
        <taxon>Amphibia</taxon>
        <taxon>Batrachia</taxon>
        <taxon>Anura</taxon>
        <taxon>Pipoidea</taxon>
        <taxon>Pipidae</taxon>
        <taxon>Pipinae</taxon>
        <taxon>Hymenochirus</taxon>
    </lineage>
</organism>